<keyword evidence="6" id="KW-1185">Reference proteome</keyword>
<keyword evidence="3" id="KW-0804">Transcription</keyword>
<organism evidence="5 6">
    <name type="scientific">Duganella radicis</name>
    <dbReference type="NCBI Taxonomy" id="551988"/>
    <lineage>
        <taxon>Bacteria</taxon>
        <taxon>Pseudomonadati</taxon>
        <taxon>Pseudomonadota</taxon>
        <taxon>Betaproteobacteria</taxon>
        <taxon>Burkholderiales</taxon>
        <taxon>Oxalobacteraceae</taxon>
        <taxon>Telluria group</taxon>
        <taxon>Duganella</taxon>
    </lineage>
</organism>
<evidence type="ECO:0000313" key="6">
    <source>
        <dbReference type="Proteomes" id="UP000475582"/>
    </source>
</evidence>
<dbReference type="PROSITE" id="PS00041">
    <property type="entry name" value="HTH_ARAC_FAMILY_1"/>
    <property type="match status" value="1"/>
</dbReference>
<evidence type="ECO:0000256" key="1">
    <source>
        <dbReference type="ARBA" id="ARBA00023015"/>
    </source>
</evidence>
<dbReference type="GO" id="GO:0043565">
    <property type="term" value="F:sequence-specific DNA binding"/>
    <property type="evidence" value="ECO:0007669"/>
    <property type="project" value="InterPro"/>
</dbReference>
<dbReference type="PANTHER" id="PTHR46796:SF15">
    <property type="entry name" value="BLL1074 PROTEIN"/>
    <property type="match status" value="1"/>
</dbReference>
<reference evidence="5 6" key="1">
    <citation type="submission" date="2019-11" db="EMBL/GenBank/DDBJ databases">
        <title>Type strains purchased from KCTC, JCM and DSMZ.</title>
        <authorList>
            <person name="Lu H."/>
        </authorList>
    </citation>
    <scope>NUCLEOTIDE SEQUENCE [LARGE SCALE GENOMIC DNA]</scope>
    <source>
        <strain evidence="5 6">KCTC 22382</strain>
    </source>
</reference>
<dbReference type="RefSeq" id="WP_155464457.1">
    <property type="nucleotide sequence ID" value="NZ_WNKY01000014.1"/>
</dbReference>
<evidence type="ECO:0000259" key="4">
    <source>
        <dbReference type="PROSITE" id="PS01124"/>
    </source>
</evidence>
<dbReference type="PANTHER" id="PTHR46796">
    <property type="entry name" value="HTH-TYPE TRANSCRIPTIONAL ACTIVATOR RHAS-RELATED"/>
    <property type="match status" value="1"/>
</dbReference>
<dbReference type="EMBL" id="WNKY01000014">
    <property type="protein sequence ID" value="MTV38884.1"/>
    <property type="molecule type" value="Genomic_DNA"/>
</dbReference>
<name>A0A6L6PIP4_9BURK</name>
<dbReference type="InterPro" id="IPR050204">
    <property type="entry name" value="AraC_XylS_family_regulators"/>
</dbReference>
<evidence type="ECO:0000256" key="3">
    <source>
        <dbReference type="ARBA" id="ARBA00023163"/>
    </source>
</evidence>
<dbReference type="OrthoDB" id="9809338at2"/>
<sequence>MHYREYAPHPALAPYLACVWAARAPGGAHKHRVLPDNCVDILWQDGGQEGFAVGMMSSAILVASERPVRTLAVRFKPGMAGLFLATPLHVLTDQRAEIDQLWGRSDADRLADALWTSEAPERARLAIIERELLRRLRAARPDGGALVRQALALLDGSGGEVRVEALAARLGVSRQHLAAQFREHVGLPPKLYARICRFRRATAALDAGGAPDWAQLALECGYFDQSHLIHDFQQLAGSTPERFHFSNREAA</sequence>
<dbReference type="PROSITE" id="PS01124">
    <property type="entry name" value="HTH_ARAC_FAMILY_2"/>
    <property type="match status" value="1"/>
</dbReference>
<evidence type="ECO:0000256" key="2">
    <source>
        <dbReference type="ARBA" id="ARBA00023125"/>
    </source>
</evidence>
<dbReference type="Pfam" id="PF20240">
    <property type="entry name" value="DUF6597"/>
    <property type="match status" value="1"/>
</dbReference>
<evidence type="ECO:0000313" key="5">
    <source>
        <dbReference type="EMBL" id="MTV38884.1"/>
    </source>
</evidence>
<protein>
    <submittedName>
        <fullName evidence="5">Helix-turn-helix domain-containing protein</fullName>
    </submittedName>
</protein>
<feature type="domain" description="HTH araC/xylS-type" evidence="4">
    <location>
        <begin position="148"/>
        <end position="246"/>
    </location>
</feature>
<dbReference type="InterPro" id="IPR018062">
    <property type="entry name" value="HTH_AraC-typ_CS"/>
</dbReference>
<comment type="caution">
    <text evidence="5">The sequence shown here is derived from an EMBL/GenBank/DDBJ whole genome shotgun (WGS) entry which is preliminary data.</text>
</comment>
<proteinExistence type="predicted"/>
<keyword evidence="1" id="KW-0805">Transcription regulation</keyword>
<dbReference type="Pfam" id="PF12833">
    <property type="entry name" value="HTH_18"/>
    <property type="match status" value="1"/>
</dbReference>
<dbReference type="SMART" id="SM00342">
    <property type="entry name" value="HTH_ARAC"/>
    <property type="match status" value="1"/>
</dbReference>
<dbReference type="Proteomes" id="UP000475582">
    <property type="component" value="Unassembled WGS sequence"/>
</dbReference>
<dbReference type="GO" id="GO:0003700">
    <property type="term" value="F:DNA-binding transcription factor activity"/>
    <property type="evidence" value="ECO:0007669"/>
    <property type="project" value="InterPro"/>
</dbReference>
<accession>A0A6L6PIP4</accession>
<dbReference type="Gene3D" id="1.10.10.60">
    <property type="entry name" value="Homeodomain-like"/>
    <property type="match status" value="1"/>
</dbReference>
<dbReference type="InterPro" id="IPR018060">
    <property type="entry name" value="HTH_AraC"/>
</dbReference>
<gene>
    <name evidence="5" type="ORF">GM676_15010</name>
</gene>
<keyword evidence="2" id="KW-0238">DNA-binding</keyword>
<dbReference type="AlphaFoldDB" id="A0A6L6PIP4"/>
<dbReference type="InterPro" id="IPR046532">
    <property type="entry name" value="DUF6597"/>
</dbReference>